<proteinExistence type="predicted"/>
<keyword evidence="2" id="KW-1015">Disulfide bond</keyword>
<evidence type="ECO:0000313" key="4">
    <source>
        <dbReference type="Proteomes" id="UP000593567"/>
    </source>
</evidence>
<dbReference type="Gene3D" id="2.20.100.10">
    <property type="entry name" value="Thrombospondin type-1 (TSP1) repeat"/>
    <property type="match status" value="2"/>
</dbReference>
<accession>A0A7J7JN15</accession>
<name>A0A7J7JN15_BUGNE</name>
<dbReference type="SMART" id="SM00209">
    <property type="entry name" value="TSP1"/>
    <property type="match status" value="1"/>
</dbReference>
<gene>
    <name evidence="3" type="ORF">EB796_014698</name>
</gene>
<protein>
    <submittedName>
        <fullName evidence="3">HMCN1</fullName>
    </submittedName>
</protein>
<keyword evidence="4" id="KW-1185">Reference proteome</keyword>
<sequence length="132" mass="14927">MSSSNAHHVVVKKVWTPWGEWGACSVPCGGGGQRRYRTCMTKTIYAHRSGTINKCIGSSYRKRRCNTQCCPVDGMWSQWSQWTKVEDVNSYRKKIIRSRSCSYPHPSCGGRYCDGKSKESKLIPHGTMPYVG</sequence>
<evidence type="ECO:0000313" key="3">
    <source>
        <dbReference type="EMBL" id="KAF6026994.1"/>
    </source>
</evidence>
<reference evidence="3" key="1">
    <citation type="submission" date="2020-06" db="EMBL/GenBank/DDBJ databases">
        <title>Draft genome of Bugula neritina, a colonial animal packing powerful symbionts and potential medicines.</title>
        <authorList>
            <person name="Rayko M."/>
        </authorList>
    </citation>
    <scope>NUCLEOTIDE SEQUENCE [LARGE SCALE GENOMIC DNA]</scope>
    <source>
        <strain evidence="3">Kwan_BN1</strain>
    </source>
</reference>
<dbReference type="Proteomes" id="UP000593567">
    <property type="component" value="Unassembled WGS sequence"/>
</dbReference>
<keyword evidence="1" id="KW-0677">Repeat</keyword>
<dbReference type="OrthoDB" id="446173at2759"/>
<dbReference type="EMBL" id="VXIV02002165">
    <property type="protein sequence ID" value="KAF6026994.1"/>
    <property type="molecule type" value="Genomic_DNA"/>
</dbReference>
<dbReference type="Pfam" id="PF00090">
    <property type="entry name" value="TSP_1"/>
    <property type="match status" value="1"/>
</dbReference>
<dbReference type="AlphaFoldDB" id="A0A7J7JN15"/>
<evidence type="ECO:0000256" key="2">
    <source>
        <dbReference type="ARBA" id="ARBA00023157"/>
    </source>
</evidence>
<dbReference type="InterPro" id="IPR052065">
    <property type="entry name" value="Compl_asym_regulator"/>
</dbReference>
<organism evidence="3 4">
    <name type="scientific">Bugula neritina</name>
    <name type="common">Brown bryozoan</name>
    <name type="synonym">Sertularia neritina</name>
    <dbReference type="NCBI Taxonomy" id="10212"/>
    <lineage>
        <taxon>Eukaryota</taxon>
        <taxon>Metazoa</taxon>
        <taxon>Spiralia</taxon>
        <taxon>Lophotrochozoa</taxon>
        <taxon>Bryozoa</taxon>
        <taxon>Gymnolaemata</taxon>
        <taxon>Cheilostomatida</taxon>
        <taxon>Flustrina</taxon>
        <taxon>Buguloidea</taxon>
        <taxon>Bugulidae</taxon>
        <taxon>Bugula</taxon>
    </lineage>
</organism>
<dbReference type="InterPro" id="IPR036383">
    <property type="entry name" value="TSP1_rpt_sf"/>
</dbReference>
<evidence type="ECO:0000256" key="1">
    <source>
        <dbReference type="ARBA" id="ARBA00022737"/>
    </source>
</evidence>
<dbReference type="InterPro" id="IPR000884">
    <property type="entry name" value="TSP1_rpt"/>
</dbReference>
<dbReference type="SUPFAM" id="SSF82895">
    <property type="entry name" value="TSP-1 type 1 repeat"/>
    <property type="match status" value="2"/>
</dbReference>
<dbReference type="PANTHER" id="PTHR22906">
    <property type="entry name" value="PROPERDIN"/>
    <property type="match status" value="1"/>
</dbReference>
<comment type="caution">
    <text evidence="3">The sequence shown here is derived from an EMBL/GenBank/DDBJ whole genome shotgun (WGS) entry which is preliminary data.</text>
</comment>
<dbReference type="PROSITE" id="PS50092">
    <property type="entry name" value="TSP1"/>
    <property type="match status" value="1"/>
</dbReference>